<dbReference type="STRING" id="70346.F897_00572"/>
<dbReference type="Gene3D" id="1.10.238.160">
    <property type="match status" value="1"/>
</dbReference>
<dbReference type="RefSeq" id="WP_005233122.1">
    <property type="nucleotide sequence ID" value="NZ_CP083658.1"/>
</dbReference>
<dbReference type="AlphaFoldDB" id="N9MQP2"/>
<reference evidence="1 2" key="1">
    <citation type="submission" date="2013-02" db="EMBL/GenBank/DDBJ databases">
        <title>The Genome Sequence of Acinetobacter sp. NIPH 2171.</title>
        <authorList>
            <consortium name="The Broad Institute Genome Sequencing Platform"/>
            <consortium name="The Broad Institute Genome Sequencing Center for Infectious Disease"/>
            <person name="Cerqueira G."/>
            <person name="Feldgarden M."/>
            <person name="Courvalin P."/>
            <person name="Perichon B."/>
            <person name="Grillot-Courvalin C."/>
            <person name="Clermont D."/>
            <person name="Rocha E."/>
            <person name="Yoon E.-J."/>
            <person name="Nemec A."/>
            <person name="Walker B."/>
            <person name="Young S.K."/>
            <person name="Zeng Q."/>
            <person name="Gargeya S."/>
            <person name="Fitzgerald M."/>
            <person name="Haas B."/>
            <person name="Abouelleil A."/>
            <person name="Alvarado L."/>
            <person name="Arachchi H.M."/>
            <person name="Berlin A.M."/>
            <person name="Chapman S.B."/>
            <person name="Dewar J."/>
            <person name="Goldberg J."/>
            <person name="Griggs A."/>
            <person name="Gujja S."/>
            <person name="Hansen M."/>
            <person name="Howarth C."/>
            <person name="Imamovic A."/>
            <person name="Larimer J."/>
            <person name="McCowan C."/>
            <person name="Murphy C."/>
            <person name="Neiman D."/>
            <person name="Pearson M."/>
            <person name="Priest M."/>
            <person name="Roberts A."/>
            <person name="Saif S."/>
            <person name="Shea T."/>
            <person name="Sisk P."/>
            <person name="Sykes S."/>
            <person name="Wortman J."/>
            <person name="Nusbaum C."/>
            <person name="Birren B."/>
        </authorList>
    </citation>
    <scope>NUCLEOTIDE SEQUENCE [LARGE SCALE GENOMIC DNA]</scope>
    <source>
        <strain evidence="1 2">NIPH 2171</strain>
    </source>
</reference>
<dbReference type="InterPro" id="IPR010260">
    <property type="entry name" value="AlpA"/>
</dbReference>
<dbReference type="PATRIC" id="fig|1217693.3.peg.554"/>
<dbReference type="PANTHER" id="PTHR36154:SF1">
    <property type="entry name" value="DNA-BINDING TRANSCRIPTIONAL ACTIVATOR ALPA"/>
    <property type="match status" value="1"/>
</dbReference>
<dbReference type="Pfam" id="PF05930">
    <property type="entry name" value="Phage_AlpA"/>
    <property type="match status" value="1"/>
</dbReference>
<evidence type="ECO:0000313" key="1">
    <source>
        <dbReference type="EMBL" id="ENX10893.1"/>
    </source>
</evidence>
<proteinExistence type="predicted"/>
<gene>
    <name evidence="1" type="ORF">F897_00572</name>
</gene>
<comment type="caution">
    <text evidence="1">The sequence shown here is derived from an EMBL/GenBank/DDBJ whole genome shotgun (WGS) entry which is preliminary data.</text>
</comment>
<dbReference type="HOGENOM" id="CLU_140176_15_1_6"/>
<protein>
    <recommendedName>
        <fullName evidence="3">AlpA family phage regulatory protein</fullName>
    </recommendedName>
</protein>
<dbReference type="PANTHER" id="PTHR36154">
    <property type="entry name" value="DNA-BINDING TRANSCRIPTIONAL ACTIVATOR ALPA"/>
    <property type="match status" value="1"/>
</dbReference>
<dbReference type="InterPro" id="IPR052931">
    <property type="entry name" value="Prophage_regulatory_activator"/>
</dbReference>
<sequence length="70" mass="8189">MSMKDQQPIISSIRLIRRKEVQQKTGLGASSIYALMKKDEFPKPITLSTRRVAWIESDIEKWILERISKN</sequence>
<name>N9MQP2_9GAMM</name>
<organism evidence="1 2">
    <name type="scientific">Acinetobacter variabilis</name>
    <dbReference type="NCBI Taxonomy" id="70346"/>
    <lineage>
        <taxon>Bacteria</taxon>
        <taxon>Pseudomonadati</taxon>
        <taxon>Pseudomonadota</taxon>
        <taxon>Gammaproteobacteria</taxon>
        <taxon>Moraxellales</taxon>
        <taxon>Moraxellaceae</taxon>
        <taxon>Acinetobacter</taxon>
    </lineage>
</organism>
<dbReference type="EMBL" id="APRS01000005">
    <property type="protein sequence ID" value="ENX10893.1"/>
    <property type="molecule type" value="Genomic_DNA"/>
</dbReference>
<accession>N9MQP2</accession>
<dbReference type="OrthoDB" id="8455288at2"/>
<evidence type="ECO:0008006" key="3">
    <source>
        <dbReference type="Google" id="ProtNLM"/>
    </source>
</evidence>
<evidence type="ECO:0000313" key="2">
    <source>
        <dbReference type="Proteomes" id="UP000013101"/>
    </source>
</evidence>
<dbReference type="Proteomes" id="UP000013101">
    <property type="component" value="Unassembled WGS sequence"/>
</dbReference>